<evidence type="ECO:0000313" key="11">
    <source>
        <dbReference type="Proteomes" id="UP000663870"/>
    </source>
</evidence>
<dbReference type="EMBL" id="CAJNOH010010755">
    <property type="protein sequence ID" value="CAF1516821.1"/>
    <property type="molecule type" value="Genomic_DNA"/>
</dbReference>
<dbReference type="InterPro" id="IPR050726">
    <property type="entry name" value="mGluR"/>
</dbReference>
<evidence type="ECO:0000313" key="10">
    <source>
        <dbReference type="Proteomes" id="UP000663854"/>
    </source>
</evidence>
<feature type="non-terminal residue" evidence="8">
    <location>
        <position position="143"/>
    </location>
</feature>
<dbReference type="InterPro" id="IPR000337">
    <property type="entry name" value="GPCR_3"/>
</dbReference>
<keyword evidence="2" id="KW-0812">Transmembrane</keyword>
<dbReference type="InterPro" id="IPR028082">
    <property type="entry name" value="Peripla_BP_I"/>
</dbReference>
<evidence type="ECO:0000256" key="6">
    <source>
        <dbReference type="ARBA" id="ARBA00023180"/>
    </source>
</evidence>
<evidence type="ECO:0000256" key="1">
    <source>
        <dbReference type="ARBA" id="ARBA00004141"/>
    </source>
</evidence>
<keyword evidence="5" id="KW-0675">Receptor</keyword>
<comment type="subcellular location">
    <subcellularLocation>
        <location evidence="1">Membrane</location>
        <topology evidence="1">Multi-pass membrane protein</topology>
    </subcellularLocation>
</comment>
<proteinExistence type="predicted"/>
<reference evidence="8" key="1">
    <citation type="submission" date="2021-02" db="EMBL/GenBank/DDBJ databases">
        <authorList>
            <person name="Nowell W R."/>
        </authorList>
    </citation>
    <scope>NUCLEOTIDE SEQUENCE</scope>
</reference>
<evidence type="ECO:0000259" key="7">
    <source>
        <dbReference type="Pfam" id="PF01094"/>
    </source>
</evidence>
<keyword evidence="3" id="KW-1133">Transmembrane helix</keyword>
<sequence length="143" mass="15562">MFKAAIILSQTYNITIGEQFIGWQTVQTDANAISALRSTCLAISSSNIVGIVGPVSSREANFIADFAETVSIPVISYAATNPDLSDRNTYRVFYRTVPSDNVAAVAIAQLFTRFNWTSCIIVYQNDDYGIGGTKVLSEAFSKN</sequence>
<accession>A0A815UAC7</accession>
<dbReference type="GO" id="GO:0016020">
    <property type="term" value="C:membrane"/>
    <property type="evidence" value="ECO:0007669"/>
    <property type="project" value="UniProtKB-SubCell"/>
</dbReference>
<dbReference type="InterPro" id="IPR001828">
    <property type="entry name" value="ANF_lig-bd_rcpt"/>
</dbReference>
<dbReference type="PANTHER" id="PTHR24060">
    <property type="entry name" value="METABOTROPIC GLUTAMATE RECEPTOR"/>
    <property type="match status" value="1"/>
</dbReference>
<dbReference type="PRINTS" id="PR00248">
    <property type="entry name" value="GPCRMGR"/>
</dbReference>
<protein>
    <recommendedName>
        <fullName evidence="7">Receptor ligand binding region domain-containing protein</fullName>
    </recommendedName>
</protein>
<keyword evidence="6" id="KW-0325">Glycoprotein</keyword>
<keyword evidence="11" id="KW-1185">Reference proteome</keyword>
<evidence type="ECO:0000313" key="9">
    <source>
        <dbReference type="EMBL" id="CAF1660394.1"/>
    </source>
</evidence>
<dbReference type="SUPFAM" id="SSF53822">
    <property type="entry name" value="Periplasmic binding protein-like I"/>
    <property type="match status" value="1"/>
</dbReference>
<dbReference type="Pfam" id="PF01094">
    <property type="entry name" value="ANF_receptor"/>
    <property type="match status" value="1"/>
</dbReference>
<dbReference type="GO" id="GO:0004930">
    <property type="term" value="F:G protein-coupled receptor activity"/>
    <property type="evidence" value="ECO:0007669"/>
    <property type="project" value="InterPro"/>
</dbReference>
<dbReference type="Gene3D" id="3.40.50.2300">
    <property type="match status" value="2"/>
</dbReference>
<evidence type="ECO:0000256" key="3">
    <source>
        <dbReference type="ARBA" id="ARBA00022989"/>
    </source>
</evidence>
<dbReference type="AlphaFoldDB" id="A0A815UAC7"/>
<organism evidence="8 10">
    <name type="scientific">Rotaria sordida</name>
    <dbReference type="NCBI Taxonomy" id="392033"/>
    <lineage>
        <taxon>Eukaryota</taxon>
        <taxon>Metazoa</taxon>
        <taxon>Spiralia</taxon>
        <taxon>Gnathifera</taxon>
        <taxon>Rotifera</taxon>
        <taxon>Eurotatoria</taxon>
        <taxon>Bdelloidea</taxon>
        <taxon>Philodinida</taxon>
        <taxon>Philodinidae</taxon>
        <taxon>Rotaria</taxon>
    </lineage>
</organism>
<evidence type="ECO:0000256" key="4">
    <source>
        <dbReference type="ARBA" id="ARBA00023136"/>
    </source>
</evidence>
<keyword evidence="4" id="KW-0472">Membrane</keyword>
<dbReference type="Proteomes" id="UP000663870">
    <property type="component" value="Unassembled WGS sequence"/>
</dbReference>
<dbReference type="Proteomes" id="UP000663854">
    <property type="component" value="Unassembled WGS sequence"/>
</dbReference>
<dbReference type="EMBL" id="CAJNOL010012583">
    <property type="protein sequence ID" value="CAF1660394.1"/>
    <property type="molecule type" value="Genomic_DNA"/>
</dbReference>
<evidence type="ECO:0000256" key="5">
    <source>
        <dbReference type="ARBA" id="ARBA00023170"/>
    </source>
</evidence>
<evidence type="ECO:0000256" key="2">
    <source>
        <dbReference type="ARBA" id="ARBA00022692"/>
    </source>
</evidence>
<evidence type="ECO:0000313" key="8">
    <source>
        <dbReference type="EMBL" id="CAF1516821.1"/>
    </source>
</evidence>
<comment type="caution">
    <text evidence="8">The sequence shown here is derived from an EMBL/GenBank/DDBJ whole genome shotgun (WGS) entry which is preliminary data.</text>
</comment>
<gene>
    <name evidence="9" type="ORF">JXQ802_LOCUS55976</name>
    <name evidence="8" type="ORF">PYM288_LOCUS39429</name>
</gene>
<name>A0A815UAC7_9BILA</name>
<feature type="domain" description="Receptor ligand binding region" evidence="7">
    <location>
        <begin position="30"/>
        <end position="142"/>
    </location>
</feature>